<feature type="non-terminal residue" evidence="1">
    <location>
        <position position="285"/>
    </location>
</feature>
<comment type="caution">
    <text evidence="1">The sequence shown here is derived from an EMBL/GenBank/DDBJ whole genome shotgun (WGS) entry which is preliminary data.</text>
</comment>
<dbReference type="EMBL" id="JANBPK010001330">
    <property type="protein sequence ID" value="KAJ2923486.1"/>
    <property type="molecule type" value="Genomic_DNA"/>
</dbReference>
<dbReference type="Proteomes" id="UP001140091">
    <property type="component" value="Unassembled WGS sequence"/>
</dbReference>
<reference evidence="1" key="1">
    <citation type="submission" date="2022-06" db="EMBL/GenBank/DDBJ databases">
        <title>Genome Sequence of Candolleomyces eurysporus.</title>
        <authorList>
            <person name="Buettner E."/>
        </authorList>
    </citation>
    <scope>NUCLEOTIDE SEQUENCE</scope>
    <source>
        <strain evidence="1">VTCC 930004</strain>
    </source>
</reference>
<name>A0A9W8IUA9_9AGAR</name>
<dbReference type="OrthoDB" id="2900663at2759"/>
<accession>A0A9W8IUA9</accession>
<evidence type="ECO:0000313" key="2">
    <source>
        <dbReference type="Proteomes" id="UP001140091"/>
    </source>
</evidence>
<protein>
    <submittedName>
        <fullName evidence="1">Uncharacterized protein</fullName>
    </submittedName>
</protein>
<sequence>MSASTPIDSASTTFRFSELPEDIGRVIFEVVADNGWGPCCALVSKKIRACKSQDFFAAHVKVVILVGFGEVQFPHDTMTSFIEACPGLQTLALWDFVRSRETQEFLTSLRLAPSRLSVIGGMFSEDEYHFHHPIFQNVTHLEFFWEDEYDWSWDSLSQLKRLTHLSLQVDLRFGLPNFVEAVRDVISACPPCLRILVIWVDANEFFCEGESAVERLEDIDAICRGEADPRAVVAHNLPGLQSEQLIQRHFEDYLCDWVGTSAPGEDFWAQAEKIIEGRKHPLTPA</sequence>
<keyword evidence="2" id="KW-1185">Reference proteome</keyword>
<dbReference type="AlphaFoldDB" id="A0A9W8IUA9"/>
<gene>
    <name evidence="1" type="ORF">H1R20_g13611</name>
</gene>
<organism evidence="1 2">
    <name type="scientific">Candolleomyces eurysporus</name>
    <dbReference type="NCBI Taxonomy" id="2828524"/>
    <lineage>
        <taxon>Eukaryota</taxon>
        <taxon>Fungi</taxon>
        <taxon>Dikarya</taxon>
        <taxon>Basidiomycota</taxon>
        <taxon>Agaricomycotina</taxon>
        <taxon>Agaricomycetes</taxon>
        <taxon>Agaricomycetidae</taxon>
        <taxon>Agaricales</taxon>
        <taxon>Agaricineae</taxon>
        <taxon>Psathyrellaceae</taxon>
        <taxon>Candolleomyces</taxon>
    </lineage>
</organism>
<proteinExistence type="predicted"/>
<evidence type="ECO:0000313" key="1">
    <source>
        <dbReference type="EMBL" id="KAJ2923486.1"/>
    </source>
</evidence>